<dbReference type="RefSeq" id="WP_307152123.1">
    <property type="nucleotide sequence ID" value="NZ_JAUSTU010000034.1"/>
</dbReference>
<dbReference type="InterPro" id="IPR029063">
    <property type="entry name" value="SAM-dependent_MTases_sf"/>
</dbReference>
<dbReference type="InterPro" id="IPR036388">
    <property type="entry name" value="WH-like_DNA-bd_sf"/>
</dbReference>
<dbReference type="PANTHER" id="PTHR43133">
    <property type="entry name" value="RNA POLYMERASE ECF-TYPE SIGMA FACTO"/>
    <property type="match status" value="1"/>
</dbReference>
<comment type="caution">
    <text evidence="9">The sequence shown here is derived from an EMBL/GenBank/DDBJ whole genome shotgun (WGS) entry which is preliminary data.</text>
</comment>
<dbReference type="SUPFAM" id="SSF88659">
    <property type="entry name" value="Sigma3 and sigma4 domains of RNA polymerase sigma factors"/>
    <property type="match status" value="1"/>
</dbReference>
<evidence type="ECO:0000259" key="8">
    <source>
        <dbReference type="Pfam" id="PF08281"/>
    </source>
</evidence>
<dbReference type="Gene3D" id="3.40.50.150">
    <property type="entry name" value="Vaccinia Virus protein VP39"/>
    <property type="match status" value="1"/>
</dbReference>
<feature type="domain" description="RNA polymerase sigma factor 70 region 4 type 2" evidence="8">
    <location>
        <begin position="111"/>
        <end position="162"/>
    </location>
</feature>
<name>A0ABT9V9N8_9BACL</name>
<keyword evidence="5" id="KW-0804">Transcription</keyword>
<reference evidence="9 10" key="1">
    <citation type="submission" date="2023-07" db="EMBL/GenBank/DDBJ databases">
        <title>Genomic Encyclopedia of Type Strains, Phase IV (KMG-IV): sequencing the most valuable type-strain genomes for metagenomic binning, comparative biology and taxonomic classification.</title>
        <authorList>
            <person name="Goeker M."/>
        </authorList>
    </citation>
    <scope>NUCLEOTIDE SEQUENCE [LARGE SCALE GENOMIC DNA]</scope>
    <source>
        <strain evidence="9 10">DSM 23948</strain>
    </source>
</reference>
<evidence type="ECO:0000256" key="5">
    <source>
        <dbReference type="ARBA" id="ARBA00023163"/>
    </source>
</evidence>
<dbReference type="Gene3D" id="1.10.1740.10">
    <property type="match status" value="1"/>
</dbReference>
<evidence type="ECO:0000259" key="7">
    <source>
        <dbReference type="Pfam" id="PF08241"/>
    </source>
</evidence>
<feature type="domain" description="RNA polymerase sigma-70 region 2" evidence="6">
    <location>
        <begin position="7"/>
        <end position="78"/>
    </location>
</feature>
<dbReference type="InterPro" id="IPR007627">
    <property type="entry name" value="RNA_pol_sigma70_r2"/>
</dbReference>
<keyword evidence="10" id="KW-1185">Reference proteome</keyword>
<dbReference type="EMBL" id="JAUSTU010000034">
    <property type="protein sequence ID" value="MDQ0157672.1"/>
    <property type="molecule type" value="Genomic_DNA"/>
</dbReference>
<evidence type="ECO:0000259" key="6">
    <source>
        <dbReference type="Pfam" id="PF04542"/>
    </source>
</evidence>
<dbReference type="PANTHER" id="PTHR43133:SF52">
    <property type="entry name" value="ECF RNA POLYMERASE SIGMA FACTOR SIGL"/>
    <property type="match status" value="1"/>
</dbReference>
<evidence type="ECO:0000256" key="4">
    <source>
        <dbReference type="ARBA" id="ARBA00023125"/>
    </source>
</evidence>
<sequence>MSKCERLYNDYYGDVFNFVQSRLRHTQEGIVSDIVQETFARVCEHEELIEQFDREKTKAWLLKVAHHICIDYWRKSRKFEEDLISDFDALSKEFMYDGEIEEQLHSQLLKDLILELLSSLKIEHQQAIYLYDLQHSSYKECARKMDMTEVAFTSLLKRARKAFKTKVLEAYDSRLMKMELSDYERRTIRKWFDILNVTHNLDELVSLKTSEFFNGFIEKYDSFRNETYPHGLNNFLISLASVHKKSIVADFGCGTGSLTMKLAPLVQKIYAVDHSKEMIHTIQSLKKRHKNIEPALLDVTKGLSDLGGKVDIGFSCMLLHHIFDPETAIAEMANALAPGGQLVIADLIHTIEDWRNKESHDFWSGFKIEQLKGWLENANLKVLQIGEQQQYAFRFTDKKDANKKIEVPLLFAHSVKMG</sequence>
<keyword evidence="4" id="KW-0238">DNA-binding</keyword>
<dbReference type="InterPro" id="IPR013324">
    <property type="entry name" value="RNA_pol_sigma_r3/r4-like"/>
</dbReference>
<dbReference type="Pfam" id="PF08241">
    <property type="entry name" value="Methyltransf_11"/>
    <property type="match status" value="1"/>
</dbReference>
<dbReference type="CDD" id="cd02440">
    <property type="entry name" value="AdoMet_MTases"/>
    <property type="match status" value="1"/>
</dbReference>
<dbReference type="Pfam" id="PF08281">
    <property type="entry name" value="Sigma70_r4_2"/>
    <property type="match status" value="1"/>
</dbReference>
<dbReference type="InterPro" id="IPR039425">
    <property type="entry name" value="RNA_pol_sigma-70-like"/>
</dbReference>
<dbReference type="InterPro" id="IPR013325">
    <property type="entry name" value="RNA_pol_sigma_r2"/>
</dbReference>
<dbReference type="Proteomes" id="UP001231362">
    <property type="component" value="Unassembled WGS sequence"/>
</dbReference>
<evidence type="ECO:0000313" key="9">
    <source>
        <dbReference type="EMBL" id="MDQ0157672.1"/>
    </source>
</evidence>
<evidence type="ECO:0000313" key="10">
    <source>
        <dbReference type="Proteomes" id="UP001231362"/>
    </source>
</evidence>
<keyword evidence="2" id="KW-0805">Transcription regulation</keyword>
<dbReference type="SUPFAM" id="SSF53335">
    <property type="entry name" value="S-adenosyl-L-methionine-dependent methyltransferases"/>
    <property type="match status" value="1"/>
</dbReference>
<keyword evidence="3" id="KW-0731">Sigma factor</keyword>
<organism evidence="9 10">
    <name type="scientific">Anoxybacillus andreesenii</name>
    <dbReference type="NCBI Taxonomy" id="1325932"/>
    <lineage>
        <taxon>Bacteria</taxon>
        <taxon>Bacillati</taxon>
        <taxon>Bacillota</taxon>
        <taxon>Bacilli</taxon>
        <taxon>Bacillales</taxon>
        <taxon>Anoxybacillaceae</taxon>
        <taxon>Anoxybacillus</taxon>
    </lineage>
</organism>
<dbReference type="NCBIfam" id="TIGR02937">
    <property type="entry name" value="sigma70-ECF"/>
    <property type="match status" value="1"/>
</dbReference>
<dbReference type="InterPro" id="IPR013249">
    <property type="entry name" value="RNA_pol_sigma70_r4_t2"/>
</dbReference>
<evidence type="ECO:0000256" key="3">
    <source>
        <dbReference type="ARBA" id="ARBA00023082"/>
    </source>
</evidence>
<dbReference type="SUPFAM" id="SSF88946">
    <property type="entry name" value="Sigma2 domain of RNA polymerase sigma factors"/>
    <property type="match status" value="1"/>
</dbReference>
<evidence type="ECO:0000256" key="2">
    <source>
        <dbReference type="ARBA" id="ARBA00023015"/>
    </source>
</evidence>
<gene>
    <name evidence="9" type="ORF">J2S07_004019</name>
</gene>
<dbReference type="Gene3D" id="1.10.10.10">
    <property type="entry name" value="Winged helix-like DNA-binding domain superfamily/Winged helix DNA-binding domain"/>
    <property type="match status" value="1"/>
</dbReference>
<dbReference type="InterPro" id="IPR014284">
    <property type="entry name" value="RNA_pol_sigma-70_dom"/>
</dbReference>
<evidence type="ECO:0000256" key="1">
    <source>
        <dbReference type="ARBA" id="ARBA00010641"/>
    </source>
</evidence>
<dbReference type="Pfam" id="PF04542">
    <property type="entry name" value="Sigma70_r2"/>
    <property type="match status" value="1"/>
</dbReference>
<feature type="domain" description="Methyltransferase type 11" evidence="7">
    <location>
        <begin position="250"/>
        <end position="344"/>
    </location>
</feature>
<proteinExistence type="inferred from homology"/>
<accession>A0ABT9V9N8</accession>
<protein>
    <submittedName>
        <fullName evidence="9">RNA polymerase sigma factor (Sigma-70 family)</fullName>
    </submittedName>
</protein>
<dbReference type="InterPro" id="IPR013216">
    <property type="entry name" value="Methyltransf_11"/>
</dbReference>
<comment type="similarity">
    <text evidence="1">Belongs to the sigma-70 factor family. ECF subfamily.</text>
</comment>